<dbReference type="PANTHER" id="PTHR14224">
    <property type="entry name" value="SIMILAR TO PREFERENTIALLY EXPRESSED ANTIGEN IN MELANOMA-LIKE 3"/>
    <property type="match status" value="1"/>
</dbReference>
<evidence type="ECO:0000313" key="3">
    <source>
        <dbReference type="Proteomes" id="UP000504640"/>
    </source>
</evidence>
<keyword evidence="2" id="KW-0677">Repeat</keyword>
<evidence type="ECO:0000313" key="5">
    <source>
        <dbReference type="RefSeq" id="XP_032128038.1"/>
    </source>
</evidence>
<sequence length="164" mass="18568">MFSRGLGLEWRTCHLEIRQRVLPPHLYPVYVSLCGLSTRDITVLSQSSLVTHLKLLSLSNNQMSWEVSGPFLALLEKVSGALQHLEIDNCLITDFTFSVVTPALSHCSHLCVPSFVFNPITMPVLTSLLQRLTAWMELKYVIYPVLVHGYKQWHCRGSLDIKAC</sequence>
<keyword evidence="3" id="KW-1185">Reference proteome</keyword>
<keyword evidence="1" id="KW-0433">Leucine-rich repeat</keyword>
<evidence type="ECO:0000313" key="4">
    <source>
        <dbReference type="RefSeq" id="XP_032128037.1"/>
    </source>
</evidence>
<dbReference type="InterPro" id="IPR050694">
    <property type="entry name" value="LRRC14/PRAME"/>
</dbReference>
<dbReference type="GeneID" id="116545614"/>
<evidence type="ECO:0000256" key="2">
    <source>
        <dbReference type="ARBA" id="ARBA00022737"/>
    </source>
</evidence>
<dbReference type="Gene3D" id="3.80.10.10">
    <property type="entry name" value="Ribonuclease Inhibitor"/>
    <property type="match status" value="1"/>
</dbReference>
<dbReference type="InterPro" id="IPR032675">
    <property type="entry name" value="LRR_dom_sf"/>
</dbReference>
<organism evidence="3 4">
    <name type="scientific">Sapajus apella</name>
    <name type="common">Brown-capped capuchin</name>
    <name type="synonym">Cebus apella</name>
    <dbReference type="NCBI Taxonomy" id="9515"/>
    <lineage>
        <taxon>Eukaryota</taxon>
        <taxon>Metazoa</taxon>
        <taxon>Chordata</taxon>
        <taxon>Craniata</taxon>
        <taxon>Vertebrata</taxon>
        <taxon>Euteleostomi</taxon>
        <taxon>Mammalia</taxon>
        <taxon>Eutheria</taxon>
        <taxon>Euarchontoglires</taxon>
        <taxon>Primates</taxon>
        <taxon>Haplorrhini</taxon>
        <taxon>Platyrrhini</taxon>
        <taxon>Cebidae</taxon>
        <taxon>Cebinae</taxon>
        <taxon>Sapajus</taxon>
    </lineage>
</organism>
<proteinExistence type="predicted"/>
<reference evidence="4 5" key="1">
    <citation type="submission" date="2025-04" db="UniProtKB">
        <authorList>
            <consortium name="RefSeq"/>
        </authorList>
    </citation>
    <scope>IDENTIFICATION</scope>
    <source>
        <tissue evidence="4 5">Blood</tissue>
    </source>
</reference>
<dbReference type="GO" id="GO:0005737">
    <property type="term" value="C:cytoplasm"/>
    <property type="evidence" value="ECO:0007669"/>
    <property type="project" value="TreeGrafter"/>
</dbReference>
<dbReference type="AlphaFoldDB" id="A0A6J3HDT3"/>
<dbReference type="SUPFAM" id="SSF52047">
    <property type="entry name" value="RNI-like"/>
    <property type="match status" value="1"/>
</dbReference>
<gene>
    <name evidence="4 5" type="primary">LOC116545614</name>
</gene>
<dbReference type="PANTHER" id="PTHR14224:SF1">
    <property type="entry name" value="PRAME LIKE, X-LINKED 1"/>
    <property type="match status" value="1"/>
</dbReference>
<name>A0A6J3HDT3_SAPAP</name>
<protein>
    <submittedName>
        <fullName evidence="4 5">Melanoma antigen preferentially expressed in tumors-like</fullName>
    </submittedName>
</protein>
<dbReference type="Proteomes" id="UP000504640">
    <property type="component" value="Unplaced"/>
</dbReference>
<accession>A0A6J3HDT3</accession>
<evidence type="ECO:0000256" key="1">
    <source>
        <dbReference type="ARBA" id="ARBA00022614"/>
    </source>
</evidence>
<dbReference type="RefSeq" id="XP_032128037.1">
    <property type="nucleotide sequence ID" value="XM_032272146.1"/>
</dbReference>
<dbReference type="RefSeq" id="XP_032128038.1">
    <property type="nucleotide sequence ID" value="XM_032272147.1"/>
</dbReference>